<dbReference type="CDD" id="cd00515">
    <property type="entry name" value="HAM1"/>
    <property type="match status" value="1"/>
</dbReference>
<reference evidence="3 4" key="1">
    <citation type="journal article" date="2015" name="Nature">
        <title>rRNA introns, odd ribosomes, and small enigmatic genomes across a large radiation of phyla.</title>
        <authorList>
            <person name="Brown C.T."/>
            <person name="Hug L.A."/>
            <person name="Thomas B.C."/>
            <person name="Sharon I."/>
            <person name="Castelle C.J."/>
            <person name="Singh A."/>
            <person name="Wilkins M.J."/>
            <person name="Williams K.H."/>
            <person name="Banfield J.F."/>
        </authorList>
    </citation>
    <scope>NUCLEOTIDE SEQUENCE [LARGE SCALE GENOMIC DNA]</scope>
</reference>
<dbReference type="SUPFAM" id="SSF52972">
    <property type="entry name" value="ITPase-like"/>
    <property type="match status" value="1"/>
</dbReference>
<evidence type="ECO:0000313" key="4">
    <source>
        <dbReference type="Proteomes" id="UP000034235"/>
    </source>
</evidence>
<name>A0A0G0JI00_9BACT</name>
<dbReference type="GO" id="GO:0009143">
    <property type="term" value="P:nucleoside triphosphate catabolic process"/>
    <property type="evidence" value="ECO:0007669"/>
    <property type="project" value="InterPro"/>
</dbReference>
<dbReference type="PANTHER" id="PTHR11067">
    <property type="entry name" value="INOSINE TRIPHOSPHATE PYROPHOSPHATASE/HAM1 PROTEIN"/>
    <property type="match status" value="1"/>
</dbReference>
<evidence type="ECO:0000256" key="2">
    <source>
        <dbReference type="ARBA" id="ARBA00022801"/>
    </source>
</evidence>
<dbReference type="Pfam" id="PF01725">
    <property type="entry name" value="Ham1p_like"/>
    <property type="match status" value="1"/>
</dbReference>
<dbReference type="GO" id="GO:0047429">
    <property type="term" value="F:nucleoside triphosphate diphosphatase activity"/>
    <property type="evidence" value="ECO:0007669"/>
    <property type="project" value="InterPro"/>
</dbReference>
<comment type="caution">
    <text evidence="3">The sequence shown here is derived from an EMBL/GenBank/DDBJ whole genome shotgun (WGS) entry which is preliminary data.</text>
</comment>
<dbReference type="InterPro" id="IPR029001">
    <property type="entry name" value="ITPase-like_fam"/>
</dbReference>
<evidence type="ECO:0000313" key="3">
    <source>
        <dbReference type="EMBL" id="KKQ66407.1"/>
    </source>
</evidence>
<dbReference type="InterPro" id="IPR002637">
    <property type="entry name" value="RdgB/HAM1"/>
</dbReference>
<dbReference type="Proteomes" id="UP000034235">
    <property type="component" value="Unassembled WGS sequence"/>
</dbReference>
<dbReference type="AlphaFoldDB" id="A0A0G0JI00"/>
<evidence type="ECO:0000256" key="1">
    <source>
        <dbReference type="ARBA" id="ARBA00008023"/>
    </source>
</evidence>
<proteinExistence type="inferred from homology"/>
<gene>
    <name evidence="3" type="ORF">US86_C0005G0018</name>
</gene>
<dbReference type="PANTHER" id="PTHR11067:SF9">
    <property type="entry name" value="INOSINE TRIPHOSPHATE PYROPHOSPHATASE"/>
    <property type="match status" value="1"/>
</dbReference>
<keyword evidence="2" id="KW-0378">Hydrolase</keyword>
<sequence length="183" mass="20712">MKLEGLIFVTGNKSKAEQFTQFIGHPIPHHKIDVDEIQSLDLDEVIHHKAKAAYVSLQKPVLVEDTSLVFDAFKRLPGPLIKWFLQELGNDGLCKLLGGYSRSAVAHTSWAFFNGQKILTFRNEKRGTITDAPRGKAGFGWDPIFIPEGETKTYAEMNEEEMERSSLRRPVIREIGEFLKGKI</sequence>
<comment type="similarity">
    <text evidence="1">Belongs to the HAM1 NTPase family.</text>
</comment>
<dbReference type="EMBL" id="LBUP01000005">
    <property type="protein sequence ID" value="KKQ66407.1"/>
    <property type="molecule type" value="Genomic_DNA"/>
</dbReference>
<dbReference type="Gene3D" id="3.90.950.10">
    <property type="match status" value="1"/>
</dbReference>
<protein>
    <submittedName>
        <fullName evidence="3">Ham1 family protein</fullName>
    </submittedName>
</protein>
<accession>A0A0G0JI00</accession>
<organism evidence="3 4">
    <name type="scientific">Candidatus Daviesbacteria bacterium GW2011_GWA2_38_24</name>
    <dbReference type="NCBI Taxonomy" id="1618422"/>
    <lineage>
        <taxon>Bacteria</taxon>
        <taxon>Candidatus Daviesiibacteriota</taxon>
    </lineage>
</organism>
<dbReference type="GO" id="GO:0005737">
    <property type="term" value="C:cytoplasm"/>
    <property type="evidence" value="ECO:0007669"/>
    <property type="project" value="TreeGrafter"/>
</dbReference>